<evidence type="ECO:0000256" key="5">
    <source>
        <dbReference type="ARBA" id="ARBA00022725"/>
    </source>
</evidence>
<evidence type="ECO:0000256" key="1">
    <source>
        <dbReference type="ARBA" id="ARBA00004651"/>
    </source>
</evidence>
<evidence type="ECO:0000256" key="4">
    <source>
        <dbReference type="ARBA" id="ARBA00022692"/>
    </source>
</evidence>
<dbReference type="GO" id="GO:0005549">
    <property type="term" value="F:odorant binding"/>
    <property type="evidence" value="ECO:0007669"/>
    <property type="project" value="InterPro"/>
</dbReference>
<keyword evidence="6 10" id="KW-1133">Transmembrane helix</keyword>
<feature type="transmembrane region" description="Helical" evidence="10">
    <location>
        <begin position="42"/>
        <end position="62"/>
    </location>
</feature>
<dbReference type="AlphaFoldDB" id="A0A2I4PH79"/>
<evidence type="ECO:0000256" key="9">
    <source>
        <dbReference type="ARBA" id="ARBA00023224"/>
    </source>
</evidence>
<dbReference type="InterPro" id="IPR004117">
    <property type="entry name" value="7tm6_olfct_rcpt"/>
</dbReference>
<dbReference type="EMBL" id="KU523667">
    <property type="protein sequence ID" value="APZ81489.1"/>
    <property type="molecule type" value="mRNA"/>
</dbReference>
<keyword evidence="2" id="KW-1003">Cell membrane</keyword>
<dbReference type="GO" id="GO:0004984">
    <property type="term" value="F:olfactory receptor activity"/>
    <property type="evidence" value="ECO:0007669"/>
    <property type="project" value="InterPro"/>
</dbReference>
<feature type="transmembrane region" description="Helical" evidence="10">
    <location>
        <begin position="124"/>
        <end position="143"/>
    </location>
</feature>
<protein>
    <recommendedName>
        <fullName evidence="10">Odorant receptor</fullName>
    </recommendedName>
</protein>
<sequence>MGYREYPKRDLSDPSHLFNFHLSALRVVTMWKLNDMKYHTPFMILFFWNVTVLSICTVGLFIKGCTTDDLVDRSEAMDIFTLTGSAMYKMVYFIYYHDDLVDMITCGLALTEKLPKGWTKHCTLFAKFHCCGGIFCMTFWGLVPMFKTLLGETTLEEMKLPINTYYPFEGRFAFSVTYSIAQYALMVSGQIYMAADIYLFTSIYVAVGALQYISDELEKMNENSNLKIADVGKVDQTHEHLKECMELHVNVLDYIRKTDKLFRSMILADVVHAIISLSFAMLQASEAKGLFEGLKMAVFVVVCFLHQFLNSHFGQTLIDKQDHLIEKIRIAVPWREASRSFKKSYHIMITSNTNAIKLSAWSAYYLQYATFLEFSKSMISYYMVLRELQDQEEVP</sequence>
<evidence type="ECO:0000256" key="8">
    <source>
        <dbReference type="ARBA" id="ARBA00023170"/>
    </source>
</evidence>
<comment type="subcellular location">
    <subcellularLocation>
        <location evidence="1 10">Cell membrane</location>
        <topology evidence="1 10">Multi-pass membrane protein</topology>
    </subcellularLocation>
</comment>
<keyword evidence="8 10" id="KW-0675">Receptor</keyword>
<proteinExistence type="evidence at transcript level"/>
<reference evidence="11" key="1">
    <citation type="submission" date="2016-01" db="EMBL/GenBank/DDBJ databases">
        <title>Candidate chemosensory genes identified in Adelphocoris lineolatus (Goeze) (Hemiptera: Miridae) by antennal transcriptome analysis.</title>
        <authorList>
            <person name="Xiao Y."/>
        </authorList>
    </citation>
    <scope>NUCLEOTIDE SEQUENCE</scope>
</reference>
<dbReference type="GO" id="GO:0005886">
    <property type="term" value="C:plasma membrane"/>
    <property type="evidence" value="ECO:0007669"/>
    <property type="project" value="UniProtKB-SubCell"/>
</dbReference>
<keyword evidence="5 10" id="KW-0552">Olfaction</keyword>
<evidence type="ECO:0000256" key="3">
    <source>
        <dbReference type="ARBA" id="ARBA00022606"/>
    </source>
</evidence>
<keyword evidence="4 10" id="KW-0812">Transmembrane</keyword>
<comment type="caution">
    <text evidence="10">Lacks conserved residue(s) required for the propagation of feature annotation.</text>
</comment>
<name>A0A2I4PH79_ADELI</name>
<evidence type="ECO:0000256" key="6">
    <source>
        <dbReference type="ARBA" id="ARBA00022989"/>
    </source>
</evidence>
<organism evidence="11">
    <name type="scientific">Adelphocoris lineolatus</name>
    <name type="common">Alfalfa plant bug</name>
    <dbReference type="NCBI Taxonomy" id="236346"/>
    <lineage>
        <taxon>Eukaryota</taxon>
        <taxon>Metazoa</taxon>
        <taxon>Ecdysozoa</taxon>
        <taxon>Arthropoda</taxon>
        <taxon>Hexapoda</taxon>
        <taxon>Insecta</taxon>
        <taxon>Pterygota</taxon>
        <taxon>Neoptera</taxon>
        <taxon>Paraneoptera</taxon>
        <taxon>Hemiptera</taxon>
        <taxon>Heteroptera</taxon>
        <taxon>Panheteroptera</taxon>
        <taxon>Cimicomorpha</taxon>
        <taxon>Miridae</taxon>
        <taxon>Mirini</taxon>
        <taxon>Adelphocoris</taxon>
    </lineage>
</organism>
<keyword evidence="7 10" id="KW-0472">Membrane</keyword>
<dbReference type="GO" id="GO:0007165">
    <property type="term" value="P:signal transduction"/>
    <property type="evidence" value="ECO:0007669"/>
    <property type="project" value="UniProtKB-KW"/>
</dbReference>
<feature type="transmembrane region" description="Helical" evidence="10">
    <location>
        <begin position="266"/>
        <end position="284"/>
    </location>
</feature>
<feature type="transmembrane region" description="Helical" evidence="10">
    <location>
        <begin position="191"/>
        <end position="213"/>
    </location>
</feature>
<keyword evidence="3 10" id="KW-0716">Sensory transduction</keyword>
<dbReference type="PANTHER" id="PTHR21137">
    <property type="entry name" value="ODORANT RECEPTOR"/>
    <property type="match status" value="1"/>
</dbReference>
<evidence type="ECO:0000313" key="11">
    <source>
        <dbReference type="EMBL" id="APZ81489.1"/>
    </source>
</evidence>
<keyword evidence="9 10" id="KW-0807">Transducer</keyword>
<evidence type="ECO:0000256" key="7">
    <source>
        <dbReference type="ARBA" id="ARBA00023136"/>
    </source>
</evidence>
<dbReference type="Pfam" id="PF02949">
    <property type="entry name" value="7tm_6"/>
    <property type="match status" value="1"/>
</dbReference>
<evidence type="ECO:0000256" key="10">
    <source>
        <dbReference type="RuleBase" id="RU351113"/>
    </source>
</evidence>
<dbReference type="PANTHER" id="PTHR21137:SF35">
    <property type="entry name" value="ODORANT RECEPTOR 19A-RELATED"/>
    <property type="match status" value="1"/>
</dbReference>
<comment type="similarity">
    <text evidence="10">Belongs to the insect chemoreceptor superfamily. Heteromeric odorant receptor channel (TC 1.A.69) family.</text>
</comment>
<evidence type="ECO:0000256" key="2">
    <source>
        <dbReference type="ARBA" id="ARBA00022475"/>
    </source>
</evidence>
<accession>A0A2I4PH79</accession>